<dbReference type="Pfam" id="PF03364">
    <property type="entry name" value="Polyketide_cyc"/>
    <property type="match status" value="1"/>
</dbReference>
<dbReference type="InterPro" id="IPR038396">
    <property type="entry name" value="SpoIIAA-like_sf"/>
</dbReference>
<evidence type="ECO:0000259" key="1">
    <source>
        <dbReference type="Pfam" id="PF03364"/>
    </source>
</evidence>
<name>A0ABP0HSE3_9DINO</name>
<proteinExistence type="predicted"/>
<gene>
    <name evidence="2" type="ORF">SCF082_LOCUS3377</name>
    <name evidence="3" type="ORF">SCF082_LOCUS3787</name>
</gene>
<dbReference type="EMBL" id="CAXAMM010001703">
    <property type="protein sequence ID" value="CAK8993131.1"/>
    <property type="molecule type" value="Genomic_DNA"/>
</dbReference>
<evidence type="ECO:0000313" key="2">
    <source>
        <dbReference type="EMBL" id="CAK8993131.1"/>
    </source>
</evidence>
<dbReference type="EMBL" id="CAXAMM010001947">
    <property type="protein sequence ID" value="CAK8994084.1"/>
    <property type="molecule type" value="Genomic_DNA"/>
</dbReference>
<dbReference type="Gene3D" id="3.30.530.20">
    <property type="match status" value="1"/>
</dbReference>
<dbReference type="Proteomes" id="UP001642464">
    <property type="component" value="Unassembled WGS sequence"/>
</dbReference>
<dbReference type="InterPro" id="IPR036513">
    <property type="entry name" value="STAS_dom_sf"/>
</dbReference>
<evidence type="ECO:0000313" key="4">
    <source>
        <dbReference type="Proteomes" id="UP001642464"/>
    </source>
</evidence>
<feature type="domain" description="Coenzyme Q-binding protein COQ10 START" evidence="1">
    <location>
        <begin position="70"/>
        <end position="186"/>
    </location>
</feature>
<dbReference type="Gene3D" id="3.40.50.10600">
    <property type="entry name" value="SpoIIaa-like domains"/>
    <property type="match status" value="1"/>
</dbReference>
<accession>A0ABP0HSE3</accession>
<protein>
    <submittedName>
        <fullName evidence="2">Polyketide_cyc domain-containing protein</fullName>
    </submittedName>
</protein>
<dbReference type="InterPro" id="IPR023393">
    <property type="entry name" value="START-like_dom_sf"/>
</dbReference>
<dbReference type="InterPro" id="IPR005031">
    <property type="entry name" value="COQ10_START"/>
</dbReference>
<organism evidence="2 4">
    <name type="scientific">Durusdinium trenchii</name>
    <dbReference type="NCBI Taxonomy" id="1381693"/>
    <lineage>
        <taxon>Eukaryota</taxon>
        <taxon>Sar</taxon>
        <taxon>Alveolata</taxon>
        <taxon>Dinophyceae</taxon>
        <taxon>Suessiales</taxon>
        <taxon>Symbiodiniaceae</taxon>
        <taxon>Durusdinium</taxon>
    </lineage>
</organism>
<dbReference type="PANTHER" id="PTHR33824">
    <property type="entry name" value="POLYKETIDE CYCLASE/DEHYDRASE AND LIPID TRANSPORT SUPERFAMILY PROTEIN"/>
    <property type="match status" value="1"/>
</dbReference>
<evidence type="ECO:0000313" key="3">
    <source>
        <dbReference type="EMBL" id="CAK8994084.1"/>
    </source>
</evidence>
<dbReference type="PANTHER" id="PTHR33824:SF7">
    <property type="entry name" value="POLYKETIDE CYCLASE_DEHYDRASE AND LIPID TRANSPORT SUPERFAMILY PROTEIN"/>
    <property type="match status" value="1"/>
</dbReference>
<sequence>MKRPRGPGAFAMPKLPFSRLRPLALLALGVYLDLHPSFSQPRLELQLDRQPATRSTSEEWFSFGNSVTIVGASASEAYEIYANLQNHPEWSTMLSRVEVHNNTRSSTWSLQALGFSLSWTADITRQVPSQLISWESTSGMKNAGIASFRPLQRVEGQAACEVEVQMSIRAPSFLRRLFQSRRLSSLAASAIGKDLAGFRRVVLTRAAASAMAGLRTAVTNSTYKDNLGSCQVLVEHDGHIEMTLFGFGTSDSTRKLLDDCAQAMGQFEEGRRFTAVVDMTRGIGCSPLAVPTIVSFLQHHGSNISRTAVLGPRPLMALAQMISKVARQAGVAFFTDRSEANRWCAEEDA</sequence>
<reference evidence="2 4" key="1">
    <citation type="submission" date="2024-02" db="EMBL/GenBank/DDBJ databases">
        <authorList>
            <person name="Chen Y."/>
            <person name="Shah S."/>
            <person name="Dougan E. K."/>
            <person name="Thang M."/>
            <person name="Chan C."/>
        </authorList>
    </citation>
    <scope>NUCLEOTIDE SEQUENCE [LARGE SCALE GENOMIC DNA]</scope>
</reference>
<comment type="caution">
    <text evidence="2">The sequence shown here is derived from an EMBL/GenBank/DDBJ whole genome shotgun (WGS) entry which is preliminary data.</text>
</comment>
<dbReference type="InterPro" id="IPR047137">
    <property type="entry name" value="ORF3"/>
</dbReference>
<dbReference type="SUPFAM" id="SSF55961">
    <property type="entry name" value="Bet v1-like"/>
    <property type="match status" value="1"/>
</dbReference>
<dbReference type="SUPFAM" id="SSF52091">
    <property type="entry name" value="SpoIIaa-like"/>
    <property type="match status" value="1"/>
</dbReference>
<keyword evidence="4" id="KW-1185">Reference proteome</keyword>